<keyword evidence="1 2" id="KW-0784">Thiamine biosynthesis</keyword>
<dbReference type="GO" id="GO:0009228">
    <property type="term" value="P:thiamine biosynthetic process"/>
    <property type="evidence" value="ECO:0007669"/>
    <property type="project" value="UniProtKB-KW"/>
</dbReference>
<comment type="caution">
    <text evidence="4">The sequence shown here is derived from an EMBL/GenBank/DDBJ whole genome shotgun (WGS) entry which is preliminary data.</text>
</comment>
<keyword evidence="2" id="KW-0547">Nucleotide-binding</keyword>
<dbReference type="UniPathway" id="UPA00060">
    <property type="reaction ID" value="UER00142"/>
</dbReference>
<dbReference type="PANTHER" id="PTHR30270:SF0">
    <property type="entry name" value="THIAMINE-MONOPHOSPHATE KINASE"/>
    <property type="match status" value="1"/>
</dbReference>
<feature type="binding site" evidence="2">
    <location>
        <begin position="133"/>
        <end position="134"/>
    </location>
    <ligand>
        <name>ATP</name>
        <dbReference type="ChEBI" id="CHEBI:30616"/>
    </ligand>
</feature>
<evidence type="ECO:0000256" key="2">
    <source>
        <dbReference type="HAMAP-Rule" id="MF_02128"/>
    </source>
</evidence>
<feature type="binding site" evidence="2">
    <location>
        <position position="57"/>
    </location>
    <ligand>
        <name>Mg(2+)</name>
        <dbReference type="ChEBI" id="CHEBI:18420"/>
        <label>2</label>
    </ligand>
</feature>
<reference evidence="4 5" key="1">
    <citation type="submission" date="2017-06" db="EMBL/GenBank/DDBJ databases">
        <title>Description of Avrilella dinanensis gen. nov. sp. nov.</title>
        <authorList>
            <person name="Leyer C."/>
            <person name="Sassi M."/>
            <person name="Minet J."/>
            <person name="Kayal S."/>
            <person name="Cattoir V."/>
        </authorList>
    </citation>
    <scope>NUCLEOTIDE SEQUENCE [LARGE SCALE GENOMIC DNA]</scope>
    <source>
        <strain evidence="4 5">UR159</strain>
    </source>
</reference>
<dbReference type="EC" id="2.7.4.16" evidence="2"/>
<dbReference type="EMBL" id="NIPO01000001">
    <property type="protein sequence ID" value="PJR04002.1"/>
    <property type="molecule type" value="Genomic_DNA"/>
</dbReference>
<keyword evidence="2 4" id="KW-0418">Kinase</keyword>
<keyword evidence="5" id="KW-1185">Reference proteome</keyword>
<dbReference type="InterPro" id="IPR016188">
    <property type="entry name" value="PurM-like_N"/>
</dbReference>
<dbReference type="GO" id="GO:0009030">
    <property type="term" value="F:thiamine-phosphate kinase activity"/>
    <property type="evidence" value="ECO:0007669"/>
    <property type="project" value="UniProtKB-UniRule"/>
</dbReference>
<dbReference type="PIRSF" id="PIRSF005303">
    <property type="entry name" value="Thiam_monoph_kin"/>
    <property type="match status" value="1"/>
</dbReference>
<sequence>MLENKNQKTSLEKLGEFGLINHLTQHFEVKNPSTLTGIGDDAAVLDFKNKKSLVSTDLLIEGVHFDLSYMPLKHLGYKAVVVNLSDICAMNATPTQVTVSIAVSNRFTLEAIEELYAGIKLACERYQVDLIGGDTASSQTGLVISVTAIGEANKSDIAYRSGAKDKQLIILTGDIGSAYMGLQVLEREKQVFLVNPNNQPDLDMYSYIIERQLKPEARTDIKKLLQDLDVKPQSMIDVSDGLSSELIHICTQSGVGCQIYEDKLPLDPEFINVCEEFNLDSTTISINGGEDYELLFTIKMEDFDKIKGNPNLTVIGHTTEQTAGMNLVTRENTQIPLKARGWNHLGNEE</sequence>
<keyword evidence="2" id="KW-0067">ATP-binding</keyword>
<evidence type="ECO:0000313" key="4">
    <source>
        <dbReference type="EMBL" id="PJR04002.1"/>
    </source>
</evidence>
<evidence type="ECO:0000313" key="5">
    <source>
        <dbReference type="Proteomes" id="UP000231960"/>
    </source>
</evidence>
<feature type="binding site" evidence="2">
    <location>
        <position position="86"/>
    </location>
    <ligand>
        <name>Mg(2+)</name>
        <dbReference type="ChEBI" id="CHEBI:18420"/>
        <label>2</label>
    </ligand>
</feature>
<dbReference type="GO" id="GO:0005524">
    <property type="term" value="F:ATP binding"/>
    <property type="evidence" value="ECO:0007669"/>
    <property type="project" value="UniProtKB-UniRule"/>
</dbReference>
<dbReference type="AlphaFoldDB" id="A0A2M9R590"/>
<dbReference type="NCBIfam" id="TIGR01379">
    <property type="entry name" value="thiL"/>
    <property type="match status" value="1"/>
</dbReference>
<feature type="binding site" evidence="2">
    <location>
        <position position="239"/>
    </location>
    <ligand>
        <name>ATP</name>
        <dbReference type="ChEBI" id="CHEBI:30616"/>
    </ligand>
</feature>
<dbReference type="SUPFAM" id="SSF56042">
    <property type="entry name" value="PurM C-terminal domain-like"/>
    <property type="match status" value="1"/>
</dbReference>
<dbReference type="InterPro" id="IPR036921">
    <property type="entry name" value="PurM-like_N_sf"/>
</dbReference>
<keyword evidence="2" id="KW-0808">Transferase</keyword>
<feature type="binding site" evidence="2">
    <location>
        <position position="57"/>
    </location>
    <ligand>
        <name>Mg(2+)</name>
        <dbReference type="ChEBI" id="CHEBI:18420"/>
        <label>1</label>
    </ligand>
</feature>
<keyword evidence="2" id="KW-0479">Metal-binding</keyword>
<keyword evidence="2" id="KW-0460">Magnesium</keyword>
<feature type="binding site" evidence="2">
    <location>
        <position position="56"/>
    </location>
    <ligand>
        <name>Mg(2+)</name>
        <dbReference type="ChEBI" id="CHEBI:18420"/>
        <label>1</label>
    </ligand>
</feature>
<organism evidence="4 5">
    <name type="scientific">Avrilella dinanensis</name>
    <dbReference type="NCBI Taxonomy" id="2008672"/>
    <lineage>
        <taxon>Bacteria</taxon>
        <taxon>Pseudomonadati</taxon>
        <taxon>Bacteroidota</taxon>
        <taxon>Flavobacteriia</taxon>
        <taxon>Flavobacteriales</taxon>
        <taxon>Flavobacteriaceae</taxon>
        <taxon>Avrilella</taxon>
    </lineage>
</organism>
<name>A0A2M9R590_9FLAO</name>
<protein>
    <recommendedName>
        <fullName evidence="2">Thiamine-monophosphate kinase</fullName>
        <shortName evidence="2">TMP kinase</shortName>
        <shortName evidence="2">Thiamine-phosphate kinase</shortName>
        <ecNumber evidence="2">2.7.4.16</ecNumber>
    </recommendedName>
</protein>
<feature type="binding site" evidence="2">
    <location>
        <position position="240"/>
    </location>
    <ligand>
        <name>Mg(2+)</name>
        <dbReference type="ChEBI" id="CHEBI:18420"/>
        <label>5</label>
    </ligand>
</feature>
<feature type="binding site" evidence="2">
    <location>
        <position position="86"/>
    </location>
    <ligand>
        <name>Mg(2+)</name>
        <dbReference type="ChEBI" id="CHEBI:18420"/>
        <label>3</label>
    </ligand>
</feature>
<feature type="binding site" evidence="2">
    <location>
        <position position="237"/>
    </location>
    <ligand>
        <name>Mg(2+)</name>
        <dbReference type="ChEBI" id="CHEBI:18420"/>
        <label>3</label>
    </ligand>
</feature>
<comment type="catalytic activity">
    <reaction evidence="2">
        <text>thiamine phosphate + ATP = thiamine diphosphate + ADP</text>
        <dbReference type="Rhea" id="RHEA:15913"/>
        <dbReference type="ChEBI" id="CHEBI:30616"/>
        <dbReference type="ChEBI" id="CHEBI:37575"/>
        <dbReference type="ChEBI" id="CHEBI:58937"/>
        <dbReference type="ChEBI" id="CHEBI:456216"/>
        <dbReference type="EC" id="2.7.4.16"/>
    </reaction>
</comment>
<evidence type="ECO:0000259" key="3">
    <source>
        <dbReference type="Pfam" id="PF00586"/>
    </source>
</evidence>
<feature type="binding site" evidence="2">
    <location>
        <position position="41"/>
    </location>
    <ligand>
        <name>Mg(2+)</name>
        <dbReference type="ChEBI" id="CHEBI:18420"/>
        <label>3</label>
    </ligand>
</feature>
<dbReference type="HAMAP" id="MF_02128">
    <property type="entry name" value="TMP_kinase"/>
    <property type="match status" value="1"/>
</dbReference>
<dbReference type="InterPro" id="IPR036676">
    <property type="entry name" value="PurM-like_C_sf"/>
</dbReference>
<feature type="domain" description="PurM-like N-terminal" evidence="3">
    <location>
        <begin position="39"/>
        <end position="151"/>
    </location>
</feature>
<dbReference type="Proteomes" id="UP000231960">
    <property type="component" value="Unassembled WGS sequence"/>
</dbReference>
<feature type="binding site" evidence="2">
    <location>
        <position position="134"/>
    </location>
    <ligand>
        <name>Mg(2+)</name>
        <dbReference type="ChEBI" id="CHEBI:18420"/>
        <label>1</label>
    </ligand>
</feature>
<dbReference type="InterPro" id="IPR006283">
    <property type="entry name" value="ThiL-like"/>
</dbReference>
<feature type="binding site" evidence="2">
    <location>
        <position position="86"/>
    </location>
    <ligand>
        <name>Mg(2+)</name>
        <dbReference type="ChEBI" id="CHEBI:18420"/>
        <label>4</label>
    </ligand>
</feature>
<feature type="binding site" evidence="2">
    <location>
        <position position="342"/>
    </location>
    <ligand>
        <name>substrate</name>
    </ligand>
</feature>
<accession>A0A2M9R590</accession>
<comment type="pathway">
    <text evidence="2">Cofactor biosynthesis; thiamine diphosphate biosynthesis; thiamine diphosphate from thiamine phosphate: step 1/1.</text>
</comment>
<comment type="miscellaneous">
    <text evidence="2">Reaction mechanism of ThiL seems to utilize a direct, inline transfer of the gamma-phosphate of ATP to TMP rather than a phosphorylated enzyme intermediate.</text>
</comment>
<gene>
    <name evidence="2 4" type="primary">thiL</name>
    <name evidence="4" type="ORF">CDL10_05275</name>
</gene>
<dbReference type="RefSeq" id="WP_100677568.1">
    <property type="nucleotide sequence ID" value="NZ_NIPO01000001.1"/>
</dbReference>
<feature type="binding site" evidence="2">
    <location>
        <position position="160"/>
    </location>
    <ligand>
        <name>ATP</name>
        <dbReference type="ChEBI" id="CHEBI:30616"/>
    </ligand>
</feature>
<proteinExistence type="inferred from homology"/>
<dbReference type="OrthoDB" id="9802811at2"/>
<dbReference type="GO" id="GO:0000287">
    <property type="term" value="F:magnesium ion binding"/>
    <property type="evidence" value="ECO:0007669"/>
    <property type="project" value="UniProtKB-UniRule"/>
</dbReference>
<dbReference type="Gene3D" id="3.30.1330.10">
    <property type="entry name" value="PurM-like, N-terminal domain"/>
    <property type="match status" value="1"/>
</dbReference>
<feature type="binding site" evidence="2">
    <location>
        <position position="64"/>
    </location>
    <ligand>
        <name>substrate</name>
    </ligand>
</feature>
<dbReference type="Gene3D" id="3.90.650.10">
    <property type="entry name" value="PurM-like C-terminal domain"/>
    <property type="match status" value="1"/>
</dbReference>
<feature type="binding site" evidence="2">
    <location>
        <position position="41"/>
    </location>
    <ligand>
        <name>Mg(2+)</name>
        <dbReference type="ChEBI" id="CHEBI:18420"/>
        <label>4</label>
    </ligand>
</feature>
<evidence type="ECO:0000256" key="1">
    <source>
        <dbReference type="ARBA" id="ARBA00022977"/>
    </source>
</evidence>
<dbReference type="PANTHER" id="PTHR30270">
    <property type="entry name" value="THIAMINE-MONOPHOSPHATE KINASE"/>
    <property type="match status" value="1"/>
</dbReference>
<dbReference type="Pfam" id="PF00586">
    <property type="entry name" value="AIRS"/>
    <property type="match status" value="1"/>
</dbReference>
<feature type="binding site" evidence="2">
    <location>
        <position position="116"/>
    </location>
    <ligand>
        <name>ATP</name>
        <dbReference type="ChEBI" id="CHEBI:30616"/>
    </ligand>
</feature>
<feature type="binding site" evidence="2">
    <location>
        <position position="290"/>
    </location>
    <ligand>
        <name>substrate</name>
    </ligand>
</feature>
<comment type="similarity">
    <text evidence="2">Belongs to the thiamine-monophosphate kinase family.</text>
</comment>
<dbReference type="CDD" id="cd02194">
    <property type="entry name" value="ThiL"/>
    <property type="match status" value="1"/>
</dbReference>
<dbReference type="SUPFAM" id="SSF55326">
    <property type="entry name" value="PurM N-terminal domain-like"/>
    <property type="match status" value="1"/>
</dbReference>
<feature type="binding site" evidence="2">
    <location>
        <position position="55"/>
    </location>
    <ligand>
        <name>Mg(2+)</name>
        <dbReference type="ChEBI" id="CHEBI:18420"/>
        <label>4</label>
    </ligand>
</feature>
<comment type="function">
    <text evidence="2">Catalyzes the ATP-dependent phosphorylation of thiamine-monophosphate (TMP) to form thiamine-pyrophosphate (TPP), the active form of vitamin B1.</text>
</comment>
<dbReference type="GO" id="GO:0009229">
    <property type="term" value="P:thiamine diphosphate biosynthetic process"/>
    <property type="evidence" value="ECO:0007669"/>
    <property type="project" value="UniProtKB-UniRule"/>
</dbReference>